<feature type="region of interest" description="Disordered" evidence="1">
    <location>
        <begin position="1027"/>
        <end position="1049"/>
    </location>
</feature>
<dbReference type="Pfam" id="PF15445">
    <property type="entry name" value="ATS"/>
    <property type="match status" value="1"/>
</dbReference>
<dbReference type="Proteomes" id="UP000240500">
    <property type="component" value="Chromosome 8"/>
</dbReference>
<evidence type="ECO:0000259" key="3">
    <source>
        <dbReference type="Pfam" id="PF05424"/>
    </source>
</evidence>
<feature type="region of interest" description="Disordered" evidence="1">
    <location>
        <begin position="732"/>
        <end position="796"/>
    </location>
</feature>
<feature type="region of interest" description="Disordered" evidence="1">
    <location>
        <begin position="834"/>
        <end position="892"/>
    </location>
</feature>
<feature type="compositionally biased region" description="Low complexity" evidence="1">
    <location>
        <begin position="878"/>
        <end position="890"/>
    </location>
</feature>
<feature type="compositionally biased region" description="Basic and acidic residues" evidence="1">
    <location>
        <begin position="859"/>
        <end position="871"/>
    </location>
</feature>
<evidence type="ECO:0000259" key="6">
    <source>
        <dbReference type="Pfam" id="PF18562"/>
    </source>
</evidence>
<feature type="domain" description="Plasmodium falciparum erythrocyte membrane protein 1 acidic terminal segment" evidence="4">
    <location>
        <begin position="1712"/>
        <end position="2172"/>
    </location>
</feature>
<accession>A0A2P9DBL5</accession>
<dbReference type="GO" id="GO:0046789">
    <property type="term" value="F:host cell surface receptor binding"/>
    <property type="evidence" value="ECO:0007669"/>
    <property type="project" value="InterPro"/>
</dbReference>
<dbReference type="Pfam" id="PF05424">
    <property type="entry name" value="Duffy_binding"/>
    <property type="match status" value="2"/>
</dbReference>
<dbReference type="InterPro" id="IPR029211">
    <property type="entry name" value="PfEMP1_ATS"/>
</dbReference>
<dbReference type="FunFam" id="1.20.58.830:FF:000003">
    <property type="entry name" value="Erythrocyte membrane protein 1, PfEMP1"/>
    <property type="match status" value="1"/>
</dbReference>
<feature type="compositionally biased region" description="Basic and acidic residues" evidence="1">
    <location>
        <begin position="944"/>
        <end position="954"/>
    </location>
</feature>
<feature type="region of interest" description="Disordered" evidence="1">
    <location>
        <begin position="1556"/>
        <end position="1608"/>
    </location>
</feature>
<sequence>MARGGTGGGGTQDDSVKHLFDRIGGTIQQQVHTAAEKVRNELKGNLSNATVREKDNMVLAGAQLCQLQHEFHTNVTDGNSNPCENGTRERFSEVRGGECDSKIKGNKNKEGKNEGACAPFRRLHLCDQNLEHIEAEKITSTDNLLLDVCLAAQYEGKSIIENYPQDRNNEEGICTALARSFADIGDIIRGKDLYRGDDKEKKDKLEKKLKEYFQKIYEKLVEKNRQEATERYEGDDPEFFKLREDWWEANRKTVWKAITCKANDNDKYFRKTCGTGKSTYDKCHCNDGDVLTNFDYVPQYLRWFEEWAEVFCRKKKKKLPNVKTYCRGKNESDEPIYCSGNGYDCTESIYNIGKLVIGSHCTKCSVSCSLYESWIDNQKQEFLKQKNKYTKEIEKALKSKGASGNNRKKRGISSNNNYKGYDEQFYKELKEGGYGGVDKFLGLLSNETECKELQYDKENRVDFAENVEDDKTKNEEGTFYHSQYCKPCPVCGVIREGGRFNDRPEDASECQKKERVRRDTNKKTDIPFLFNEEKGNDIMEKLNPFCYASASATNKDKGIEDWKCSHYDEEDNECVMQNNGANAEGHSKIMTFIDFFNFWVGNLLKDAIKWRKQLKNCITNNPSTKCSNKCNRHCRCFKKWVEQKKEEWSQIKNHYEYEEHFGIWDPYKTLELNLELEYFPLIQEAYGDLKSVEQMKKIIDQNKSKLKLTKDDVNAIDILLDHDVKDAENCLSTHTNPCPEKNKAQPDGGPGARILEPVNRTPGEDLPDDSGDSDTEENENLEEDESTKKEDTSPKVNDVDVCGIVKTALENTTALKEACDLKYNKGKNYGWRCIPTEKPGEATGERGEGVAGKGGSDGAEAKIRRARDTSASEKSVQTTTSSSPTSSSGSICVPPRRRRLYVGKLHDMIGGESLVDLRDAFIKCAAIETFFAWYEFKKEKEIEKNEKKEADEKVAGTTSDDQEQKKLEEGKIPEEFKRQMFYTLGDYRDICVGVKDEAVRNALEKSVDNKTGGNSIKDISDKIKEILQKQSGTETSVKSPSNSGKTPQETWWDENAKHIWRGMVCALTYKDNDPNTGPRGTDGDKKPIQDENVRAAFFGDNSKPGNIPTLGNTLTPPGTTTGTYETEYNYDDVAIGGNTTEAIGKDAGQHAASGTKLKDFVKRPFFFRWLEEWADEFCRKQKHKLYIIEKGCKGVNGGKNCSGDGFNCDDESPKKEDIFETLKCPTCARHCRWYKKWIGRKRTEYDEQEKAYGGQKGKCKEGSGKAESDNGFCGKLEGDAATFLHNLGPCKTNNGEDKTDFDVKGDTFKYEKYCGPCSQFTVKCKRNGECIGDGKKVTCNDGKISAKYIQNKTDGNGNIEMRVSDDNPNGNKFENGDLKEACEKANIFEGIRKDKYKCGKVCGLDICTLEKDNNGEGKEHITVKELVKRWLETFFEDYNRINKKIKTYTENRHACKCIRTCVEKWVEKKREEWNNINNTYTDQNTKNSADTNNLKTFMEEMIPQMNLTNDKGKITKLCQLDGSTVCTETDFSKNENGTQNDIVLCLLKNLENKAKPESCPNAANVEEQSTCDDPPLSGENSLPLVVDDDDEPFEEEDQNPEEAKKMMPEICKSVVDIKTEKEEKETCDAVDPNSEKEKEELEDGEKEDKGEDAGSGAGPAAATEDSAEPSSQPPASPTVEPKKPPKKGRKRHIIPRYELDGPAVIPALASSTLAWSVGIGFVALSYWWLLKKKSKSSVDMLRVMEIPQNDYGIPTLKSKNRYIPYTSAQYRGKRYIYLEGDSGTDSGYTDHYSDITSSSESEFEEFDINDIYVPGSPKYKTLIEVVLEPSKRETNSGDTIPNSGNTIPNSDIPSDNTPTNKFTEEEWNELKHNFISNMLQNEKDDMPNNNINGTIPLNTQPKNLRDNMEEKPFITSIHDRNLYTGEEYSYNMSTNSGGNDLYSNVDSTSGKHGSYSDKNDTYSGTDLINDSLSANKHIDIYDEILKRKENELFVTEHHPKRTNTYSVAKNTNSDPIINQLDLFHKWLDRHRNMCEKWDKNKKKEELLDKLKEEWENETHSYNNIHSDNITSGNIPSNNIHSDIHPTDIPSGNKTLNTDVSIQIHMDNNPLDNNIYLDTYPDKYTVDNNPNLVGNINPVDSNTPNPKHVQIEMSVKNTQMMEEKYPIGDVWGI</sequence>
<feature type="domain" description="Duffy-binding-like" evidence="7">
    <location>
        <begin position="306"/>
        <end position="468"/>
    </location>
</feature>
<gene>
    <name evidence="8" type="ORF">PRG01_0810700</name>
</gene>
<feature type="compositionally biased region" description="Polar residues" evidence="1">
    <location>
        <begin position="1028"/>
        <end position="1049"/>
    </location>
</feature>
<dbReference type="FunFam" id="1.10.1900.40:FF:000001">
    <property type="entry name" value="Erythrocyte membrane protein 1"/>
    <property type="match status" value="1"/>
</dbReference>
<evidence type="ECO:0000259" key="7">
    <source>
        <dbReference type="Pfam" id="PF22672"/>
    </source>
</evidence>
<dbReference type="EMBL" id="LT969571">
    <property type="protein sequence ID" value="SOV78426.1"/>
    <property type="molecule type" value="Genomic_DNA"/>
</dbReference>
<feature type="domain" description="Plasmodium falciparum erythrocyte membrane protein-1 N-terminal segment" evidence="5">
    <location>
        <begin position="15"/>
        <end position="50"/>
    </location>
</feature>
<dbReference type="Pfam" id="PF18562">
    <property type="entry name" value="CIDR1_gamma"/>
    <property type="match status" value="1"/>
</dbReference>
<evidence type="ECO:0000259" key="5">
    <source>
        <dbReference type="Pfam" id="PF15447"/>
    </source>
</evidence>
<evidence type="ECO:0000259" key="2">
    <source>
        <dbReference type="Pfam" id="PF03011"/>
    </source>
</evidence>
<feature type="compositionally biased region" description="Basic and acidic residues" evidence="1">
    <location>
        <begin position="838"/>
        <end position="848"/>
    </location>
</feature>
<dbReference type="InterPro" id="IPR029210">
    <property type="entry name" value="PfEMP1_NTS"/>
</dbReference>
<evidence type="ECO:0000259" key="4">
    <source>
        <dbReference type="Pfam" id="PF15445"/>
    </source>
</evidence>
<dbReference type="InterPro" id="IPR008602">
    <property type="entry name" value="Duffy-antigen-binding"/>
</dbReference>
<feature type="compositionally biased region" description="Acidic residues" evidence="1">
    <location>
        <begin position="1586"/>
        <end position="1600"/>
    </location>
</feature>
<dbReference type="VEuPathDB" id="PlasmoDB:PRG01_0810700"/>
<feature type="compositionally biased region" description="Acidic residues" evidence="1">
    <location>
        <begin position="765"/>
        <end position="785"/>
    </location>
</feature>
<feature type="region of interest" description="Disordered" evidence="1">
    <location>
        <begin position="944"/>
        <end position="965"/>
    </location>
</feature>
<reference evidence="8 9" key="1">
    <citation type="submission" date="2016-09" db="EMBL/GenBank/DDBJ databases">
        <authorList>
            <consortium name="Pathogen Informatics"/>
        </authorList>
    </citation>
    <scope>NUCLEOTIDE SEQUENCE [LARGE SCALE GENOMIC DNA]</scope>
</reference>
<dbReference type="Gene3D" id="1.20.58.1930">
    <property type="match status" value="2"/>
</dbReference>
<dbReference type="VEuPathDB" id="PlasmoDB:PRCDC_0053200"/>
<feature type="region of interest" description="Disordered" evidence="1">
    <location>
        <begin position="1621"/>
        <end position="1690"/>
    </location>
</feature>
<dbReference type="InterPro" id="IPR054595">
    <property type="entry name" value="DBL_C"/>
</dbReference>
<name>A0A2P9DBL5_PLARE</name>
<proteinExistence type="predicted"/>
<organism evidence="8 9">
    <name type="scientific">Plasmodium reichenowi</name>
    <dbReference type="NCBI Taxonomy" id="5854"/>
    <lineage>
        <taxon>Eukaryota</taxon>
        <taxon>Sar</taxon>
        <taxon>Alveolata</taxon>
        <taxon>Apicomplexa</taxon>
        <taxon>Aconoidasida</taxon>
        <taxon>Haemosporida</taxon>
        <taxon>Plasmodiidae</taxon>
        <taxon>Plasmodium</taxon>
        <taxon>Plasmodium (Laverania)</taxon>
    </lineage>
</organism>
<feature type="domain" description="Duffy-antigen binding" evidence="3">
    <location>
        <begin position="115"/>
        <end position="302"/>
    </location>
</feature>
<dbReference type="Pfam" id="PF03011">
    <property type="entry name" value="PFEMP"/>
    <property type="match status" value="2"/>
</dbReference>
<feature type="domain" description="Duffy-antigen binding" evidence="3">
    <location>
        <begin position="891"/>
        <end position="1073"/>
    </location>
</feature>
<dbReference type="InterPro" id="IPR004258">
    <property type="entry name" value="DBL"/>
</dbReference>
<evidence type="ECO:0000256" key="1">
    <source>
        <dbReference type="SAM" id="MobiDB-lite"/>
    </source>
</evidence>
<feature type="compositionally biased region" description="Polar residues" evidence="1">
    <location>
        <begin position="1836"/>
        <end position="1857"/>
    </location>
</feature>
<feature type="domain" description="Duffy-binding-like" evidence="7">
    <location>
        <begin position="1172"/>
        <end position="1311"/>
    </location>
</feature>
<evidence type="ECO:0000313" key="9">
    <source>
        <dbReference type="Proteomes" id="UP000240500"/>
    </source>
</evidence>
<protein>
    <submittedName>
        <fullName evidence="8">Erythrocyte membrane protein 1, PfEMP1, putative</fullName>
    </submittedName>
</protein>
<feature type="compositionally biased region" description="Basic and acidic residues" evidence="1">
    <location>
        <begin position="1621"/>
        <end position="1639"/>
    </location>
</feature>
<evidence type="ECO:0000313" key="8">
    <source>
        <dbReference type="EMBL" id="SOV78426.1"/>
    </source>
</evidence>
<dbReference type="VEuPathDB" id="PlasmoDB:PRCDC_0037500"/>
<feature type="domain" description="Cysteine-rich interdomain region 1 gamma" evidence="6">
    <location>
        <begin position="1357"/>
        <end position="1411"/>
    </location>
</feature>
<feature type="region of interest" description="Disordered" evidence="1">
    <location>
        <begin position="1832"/>
        <end position="1857"/>
    </location>
</feature>
<feature type="domain" description="Duffy-binding-like" evidence="2">
    <location>
        <begin position="595"/>
        <end position="737"/>
    </location>
</feature>
<feature type="compositionally biased region" description="Low complexity" evidence="1">
    <location>
        <begin position="1108"/>
        <end position="1118"/>
    </location>
</feature>
<dbReference type="SUPFAM" id="SSF140924">
    <property type="entry name" value="Duffy binding domain-like"/>
    <property type="match status" value="4"/>
</dbReference>
<dbReference type="Pfam" id="PF15447">
    <property type="entry name" value="NTS"/>
    <property type="match status" value="1"/>
</dbReference>
<dbReference type="InterPro" id="IPR044932">
    <property type="entry name" value="PfEMP1_ATS_sf"/>
</dbReference>
<feature type="region of interest" description="Disordered" evidence="1">
    <location>
        <begin position="1099"/>
        <end position="1118"/>
    </location>
</feature>
<dbReference type="Pfam" id="PF22672">
    <property type="entry name" value="DBL_C"/>
    <property type="match status" value="2"/>
</dbReference>
<dbReference type="Gene3D" id="1.10.1900.40">
    <property type="entry name" value="Acidic terminal segments, variant surface antigen of PfEMP1"/>
    <property type="match status" value="2"/>
</dbReference>
<feature type="domain" description="Duffy-binding-like" evidence="2">
    <location>
        <begin position="1426"/>
        <end position="1555"/>
    </location>
</feature>
<dbReference type="Gene3D" id="1.20.58.830">
    <property type="match status" value="2"/>
</dbReference>
<dbReference type="InterPro" id="IPR042202">
    <property type="entry name" value="Duffy-ag-bd_sf"/>
</dbReference>
<dbReference type="GO" id="GO:0016020">
    <property type="term" value="C:membrane"/>
    <property type="evidence" value="ECO:0007669"/>
    <property type="project" value="InterPro"/>
</dbReference>
<dbReference type="Gene3D" id="1.20.1310.20">
    <property type="entry name" value="Duffy-antigen binding domain"/>
    <property type="match status" value="2"/>
</dbReference>
<dbReference type="InterPro" id="IPR041480">
    <property type="entry name" value="CIDR1_gamma"/>
</dbReference>